<dbReference type="SUPFAM" id="SSF50022">
    <property type="entry name" value="ISP domain"/>
    <property type="match status" value="1"/>
</dbReference>
<evidence type="ECO:0000256" key="9">
    <source>
        <dbReference type="ARBA" id="ARBA00034078"/>
    </source>
</evidence>
<dbReference type="PANTHER" id="PTHR10134">
    <property type="entry name" value="CYTOCHROME B-C1 COMPLEX SUBUNIT RIESKE, MITOCHONDRIAL"/>
    <property type="match status" value="1"/>
</dbReference>
<reference evidence="12 13" key="1">
    <citation type="submission" date="2010-01" db="EMBL/GenBank/DDBJ databases">
        <title>The complete genome of Thermobispora bispora DSM 43833.</title>
        <authorList>
            <consortium name="US DOE Joint Genome Institute (JGI-PGF)"/>
            <person name="Lucas S."/>
            <person name="Copeland A."/>
            <person name="Lapidus A."/>
            <person name="Glavina del Rio T."/>
            <person name="Dalin E."/>
            <person name="Tice H."/>
            <person name="Bruce D."/>
            <person name="Goodwin L."/>
            <person name="Pitluck S."/>
            <person name="Kyrpides N."/>
            <person name="Mavromatis K."/>
            <person name="Ivanova N."/>
            <person name="Mikhailova N."/>
            <person name="Chertkov O."/>
            <person name="Brettin T."/>
            <person name="Detter J.C."/>
            <person name="Han C."/>
            <person name="Larimer F."/>
            <person name="Land M."/>
            <person name="Hauser L."/>
            <person name="Markowitz V."/>
            <person name="Cheng J.-F."/>
            <person name="Hugenholtz P."/>
            <person name="Woyke T."/>
            <person name="Wu D."/>
            <person name="Jando M."/>
            <person name="Schneider S."/>
            <person name="Klenk H.-P."/>
            <person name="Eisen J.A."/>
        </authorList>
    </citation>
    <scope>NUCLEOTIDE SEQUENCE [LARGE SCALE GENOMIC DNA]</scope>
    <source>
        <strain evidence="13">ATCC 19993 / DSM 43833 / CBS 139.67 / JCM 10125 / KCTC 9307 / NBRC 14880 / R51</strain>
    </source>
</reference>
<evidence type="ECO:0000256" key="1">
    <source>
        <dbReference type="ARBA" id="ARBA00002494"/>
    </source>
</evidence>
<dbReference type="GO" id="GO:0016020">
    <property type="term" value="C:membrane"/>
    <property type="evidence" value="ECO:0007669"/>
    <property type="project" value="InterPro"/>
</dbReference>
<dbReference type="GO" id="GO:0051537">
    <property type="term" value="F:2 iron, 2 sulfur cluster binding"/>
    <property type="evidence" value="ECO:0007669"/>
    <property type="project" value="UniProtKB-KW"/>
</dbReference>
<feature type="chain" id="PRO_5039702009" description="Cytochrome bc1 complex Rieske iron-sulfur subunit" evidence="10">
    <location>
        <begin position="24"/>
        <end position="134"/>
    </location>
</feature>
<evidence type="ECO:0000256" key="7">
    <source>
        <dbReference type="ARBA" id="ARBA00023157"/>
    </source>
</evidence>
<dbReference type="InterPro" id="IPR005805">
    <property type="entry name" value="Rieske_Fe-S_prot_C"/>
</dbReference>
<dbReference type="Proteomes" id="UP000006640">
    <property type="component" value="Chromosome"/>
</dbReference>
<dbReference type="EMBL" id="CP001874">
    <property type="protein sequence ID" value="ADG88710.1"/>
    <property type="molecule type" value="Genomic_DNA"/>
</dbReference>
<evidence type="ECO:0000256" key="10">
    <source>
        <dbReference type="SAM" id="SignalP"/>
    </source>
</evidence>
<protein>
    <recommendedName>
        <fullName evidence="2">Cytochrome bc1 complex Rieske iron-sulfur subunit</fullName>
    </recommendedName>
    <alternativeName>
        <fullName evidence="8">Cytochrome bc1 reductase complex subunit QcrA</fullName>
    </alternativeName>
</protein>
<evidence type="ECO:0000313" key="12">
    <source>
        <dbReference type="EMBL" id="ADG88710.1"/>
    </source>
</evidence>
<feature type="domain" description="Rieske" evidence="11">
    <location>
        <begin position="41"/>
        <end position="133"/>
    </location>
</feature>
<keyword evidence="4" id="KW-0479">Metal-binding</keyword>
<dbReference type="GO" id="GO:0004497">
    <property type="term" value="F:monooxygenase activity"/>
    <property type="evidence" value="ECO:0007669"/>
    <property type="project" value="UniProtKB-ARBA"/>
</dbReference>
<dbReference type="PROSITE" id="PS51257">
    <property type="entry name" value="PROKAR_LIPOPROTEIN"/>
    <property type="match status" value="1"/>
</dbReference>
<dbReference type="PRINTS" id="PR00162">
    <property type="entry name" value="RIESKE"/>
</dbReference>
<organism evidence="12 13">
    <name type="scientific">Thermobispora bispora (strain ATCC 19993 / DSM 43833 / CBS 139.67 / JCM 10125 / KCTC 9307 / NBRC 14880 / R51)</name>
    <dbReference type="NCBI Taxonomy" id="469371"/>
    <lineage>
        <taxon>Bacteria</taxon>
        <taxon>Bacillati</taxon>
        <taxon>Actinomycetota</taxon>
        <taxon>Actinomycetes</taxon>
        <taxon>Streptosporangiales</taxon>
        <taxon>Streptosporangiaceae</taxon>
        <taxon>Thermobispora</taxon>
    </lineage>
</organism>
<dbReference type="STRING" id="469371.Tbis_1998"/>
<dbReference type="Gene3D" id="2.102.10.10">
    <property type="entry name" value="Rieske [2Fe-2S] iron-sulphur domain"/>
    <property type="match status" value="1"/>
</dbReference>
<proteinExistence type="predicted"/>
<keyword evidence="7" id="KW-1015">Disulfide bond</keyword>
<evidence type="ECO:0000256" key="5">
    <source>
        <dbReference type="ARBA" id="ARBA00023004"/>
    </source>
</evidence>
<sequence length="134" mass="13186">MTDTTRRALILGTGAAGVAAALAACGGGGSDGAAGGDAGESVNVNASDIPVGGGRVIRDKRIVVTQPTQGEFKAFSAVCTHQGCLVGSVDKGAIICHCHNTLFDIADGSVKEGPAKSPLPARNVTVQGDTVVVG</sequence>
<dbReference type="PROSITE" id="PS51318">
    <property type="entry name" value="TAT"/>
    <property type="match status" value="1"/>
</dbReference>
<dbReference type="AlphaFoldDB" id="D6Y1V4"/>
<keyword evidence="6" id="KW-0411">Iron-sulfur</keyword>
<dbReference type="CDD" id="cd03467">
    <property type="entry name" value="Rieske"/>
    <property type="match status" value="1"/>
</dbReference>
<dbReference type="RefSeq" id="WP_013132243.1">
    <property type="nucleotide sequence ID" value="NC_014165.1"/>
</dbReference>
<dbReference type="PROSITE" id="PS51296">
    <property type="entry name" value="RIESKE"/>
    <property type="match status" value="1"/>
</dbReference>
<dbReference type="FunFam" id="2.102.10.10:FF:000016">
    <property type="entry name" value="Nitrite reductase/ring-hydroxylating ferredoxin subunit"/>
    <property type="match status" value="1"/>
</dbReference>
<evidence type="ECO:0000259" key="11">
    <source>
        <dbReference type="PROSITE" id="PS51296"/>
    </source>
</evidence>
<feature type="signal peptide" evidence="10">
    <location>
        <begin position="1"/>
        <end position="23"/>
    </location>
</feature>
<evidence type="ECO:0000256" key="3">
    <source>
        <dbReference type="ARBA" id="ARBA00022714"/>
    </source>
</evidence>
<comment type="cofactor">
    <cofactor evidence="9">
        <name>[2Fe-2S] cluster</name>
        <dbReference type="ChEBI" id="CHEBI:190135"/>
    </cofactor>
</comment>
<evidence type="ECO:0000256" key="8">
    <source>
        <dbReference type="ARBA" id="ARBA00029586"/>
    </source>
</evidence>
<name>D6Y1V4_THEBD</name>
<dbReference type="InterPro" id="IPR014349">
    <property type="entry name" value="Rieske_Fe-S_prot"/>
</dbReference>
<keyword evidence="5" id="KW-0408">Iron</keyword>
<dbReference type="HOGENOM" id="CLU_055690_1_4_11"/>
<evidence type="ECO:0000256" key="4">
    <source>
        <dbReference type="ARBA" id="ARBA00022723"/>
    </source>
</evidence>
<gene>
    <name evidence="12" type="ordered locus">Tbis_1998</name>
</gene>
<dbReference type="InterPro" id="IPR017941">
    <property type="entry name" value="Rieske_2Fe-2S"/>
</dbReference>
<dbReference type="GO" id="GO:0046872">
    <property type="term" value="F:metal ion binding"/>
    <property type="evidence" value="ECO:0007669"/>
    <property type="project" value="UniProtKB-KW"/>
</dbReference>
<evidence type="ECO:0000256" key="2">
    <source>
        <dbReference type="ARBA" id="ARBA00015816"/>
    </source>
</evidence>
<dbReference type="InterPro" id="IPR036922">
    <property type="entry name" value="Rieske_2Fe-2S_sf"/>
</dbReference>
<accession>D6Y1V4</accession>
<dbReference type="InterPro" id="IPR006311">
    <property type="entry name" value="TAT_signal"/>
</dbReference>
<evidence type="ECO:0000313" key="13">
    <source>
        <dbReference type="Proteomes" id="UP000006640"/>
    </source>
</evidence>
<dbReference type="GO" id="GO:0016705">
    <property type="term" value="F:oxidoreductase activity, acting on paired donors, with incorporation or reduction of molecular oxygen"/>
    <property type="evidence" value="ECO:0007669"/>
    <property type="project" value="UniProtKB-ARBA"/>
</dbReference>
<dbReference type="OrthoDB" id="25106at2"/>
<dbReference type="Pfam" id="PF00355">
    <property type="entry name" value="Rieske"/>
    <property type="match status" value="1"/>
</dbReference>
<keyword evidence="10" id="KW-0732">Signal</keyword>
<keyword evidence="13" id="KW-1185">Reference proteome</keyword>
<comment type="function">
    <text evidence="1">Iron-sulfur subunit of the cytochrome bc1 complex, an essential component of the respiratory electron transport chain required for ATP synthesis. The bc1 complex catalyzes the oxidation of menaquinol and the reduction of cytochrome c in the respiratory chain. The bc1 complex operates through a Q-cycle mechanism that couples electron transfer to generation of the proton gradient that drives ATP synthesis.</text>
</comment>
<dbReference type="KEGG" id="tbi:Tbis_1998"/>
<keyword evidence="3" id="KW-0001">2Fe-2S</keyword>
<dbReference type="eggNOG" id="COG2146">
    <property type="taxonomic scope" value="Bacteria"/>
</dbReference>
<evidence type="ECO:0000256" key="6">
    <source>
        <dbReference type="ARBA" id="ARBA00023014"/>
    </source>
</evidence>